<name>A0ABQ5RVI9_9CHLO</name>
<keyword evidence="3" id="KW-0131">Cell cycle</keyword>
<evidence type="ECO:0000313" key="6">
    <source>
        <dbReference type="EMBL" id="GLI61645.1"/>
    </source>
</evidence>
<dbReference type="InterPro" id="IPR044998">
    <property type="entry name" value="Timeless"/>
</dbReference>
<feature type="compositionally biased region" description="Gly residues" evidence="4">
    <location>
        <begin position="1175"/>
        <end position="1184"/>
    </location>
</feature>
<accession>A0ABQ5RVI9</accession>
<comment type="subcellular location">
    <subcellularLocation>
        <location evidence="1">Nucleus</location>
    </subcellularLocation>
</comment>
<dbReference type="Proteomes" id="UP001165090">
    <property type="component" value="Unassembled WGS sequence"/>
</dbReference>
<feature type="region of interest" description="Disordered" evidence="4">
    <location>
        <begin position="547"/>
        <end position="587"/>
    </location>
</feature>
<evidence type="ECO:0000259" key="5">
    <source>
        <dbReference type="Pfam" id="PF04821"/>
    </source>
</evidence>
<dbReference type="PANTHER" id="PTHR22940">
    <property type="entry name" value="TIMEOUT/TIMELESS-2"/>
    <property type="match status" value="1"/>
</dbReference>
<feature type="region of interest" description="Disordered" evidence="4">
    <location>
        <begin position="1376"/>
        <end position="1398"/>
    </location>
</feature>
<feature type="region of interest" description="Disordered" evidence="4">
    <location>
        <begin position="1569"/>
        <end position="1602"/>
    </location>
</feature>
<feature type="compositionally biased region" description="Basic and acidic residues" evidence="4">
    <location>
        <begin position="924"/>
        <end position="935"/>
    </location>
</feature>
<evidence type="ECO:0000313" key="7">
    <source>
        <dbReference type="Proteomes" id="UP001165090"/>
    </source>
</evidence>
<feature type="compositionally biased region" description="Low complexity" evidence="4">
    <location>
        <begin position="352"/>
        <end position="364"/>
    </location>
</feature>
<dbReference type="EMBL" id="BSDZ01000010">
    <property type="protein sequence ID" value="GLI61645.1"/>
    <property type="molecule type" value="Genomic_DNA"/>
</dbReference>
<dbReference type="InterPro" id="IPR006906">
    <property type="entry name" value="Timeless_N"/>
</dbReference>
<sequence>MAYGLNPAGFARELRESAPGVNDRDDAADVVMIDLDEDSEEDVEDDDGGNLRAAEPQRDPVDYELLISVAHGLGRWMQDSQTGQKIYVKDQDCLGCLKDLQRFLRRDDPDIRPVFKRLGEWRIAAHDVVPLLVTYPHDKEITLQAVKVLTYLTLPVDPSTAQPKVQEGYVRDVKEAMLQQDALVAVLGLVAEPLAAHPRMSLEQQGAVQLVMVLLRNLLAVPDEQPSPTLAAGSSRTRLQASLLSLLFSESIMELLLVVAQHGNQGPLRKEMPTVLEILCDTYRDITPQQLQAAKPPPPPRPQKRRQQQPPPPQPSVPATAAATAPGGGGMGRTPPAAAVTRPSPAAFHPTGASGRGAAAAGRPAGPGGGAAIGLPPPRALDSAVAAQLRRQQLANAAKLRNQPGAAAVLSIRPGSSAGRFIIAHADDPGQRRTFLARPTEGPTAAATVKQHIVEAPPKLDGPRAQGSSSAASCAPQGDAALVWKLRCFADDLLESGYNQVMEVIRREVSAGVGVGRLERPDLLRFMRLAAFFTQYCRLQQEARAAAQTQNPTAAPAAAQPSAAAEPAPAAGGNPPPSPSPSSPFSGISGTMGWDTFHLVCKLWVEQADMSNKLKDWELQAVSMRLLCEMLAVLVVAHRHGTREDRQAADRLQRRLLHDDMQESGLLPVLSRLITSFVPSRQSRSYACDLIMSIHYVLRMYDRLTSLEPGGFMVRAKKRSGGFRKQQQQQQQQHAEEELEETGKGGKGGGDDEGEKEDEEGGVSQEEKSAGGKPGRRSGGSGKAPIDELAEGSDMEDDEDGDDDRRGRGVVERPLDLASKVRGKLAQPAVIYFTVQLLACYKTLPAEVPRAIASLLYRIVAKEHLDLEPLLYQISVLRVFYVLLSDPELRTPAKLPAYREVLLLATRVVRNLFRKLAPERYHREAEGKYTGKEEEGGAEGGPGGGTAEQETKRRQKRRQELVEEIHDKAPRMLLVDMLFWKDHTAAAAINQDYWLWMALEDREREEAEAHASRGPDGGREAIGDGSRRRHGRRDAWGDDKEGDEDVGAGGRNSRSPGADSPVEGRKGGEEEPCTAGRLRRPGGLWNGEAHGDDNGDLADADDNQGRGGPERAGLLQPMSAMRRRTTLGLGEEEDDEHEGRAAGRGGPPQLGPRSQKKARGTVFLSDEEDGAARGVAGGAKGSTGGATADAAGGGAARKALTLQEREEMLRKRFMKTVRVGNGRNKNSGRMGGDDGAEGGGGGGRGVRLSSAQEALLLQVFERHNCSRHNADLILQIMKRGGATGGVDGEPAAGDAANAAGVEMSQGQLMRQLKKMELRFKQLTTNQMARLTALHNRYHEEPDCLLMIAAQLPGGWTSKDVKRLLVKHGFTKVCRRRRHGHGSDSGSSSGSESEDDLDAAALDEEELAELWEEHGGQPNAAEKIAAALVTPAPANVVAAKLRQMGLLKRGADKEAKGKKRGGGREGGGLVDVVALRRLHEEHKNRPDYLNVIAALLPGGKTVKQVQRLLRSHRLLDDDATRRKKTRDAAERTRLVALYQQTRGEPDQLAAIARMMPDLGGGAKQVAKLLRKHGLTEWPRRRSRRNSSGDGEEEGASAGDVENG</sequence>
<keyword evidence="7" id="KW-1185">Reference proteome</keyword>
<feature type="compositionally biased region" description="Basic and acidic residues" evidence="4">
    <location>
        <begin position="1006"/>
        <end position="1026"/>
    </location>
</feature>
<reference evidence="6 7" key="1">
    <citation type="journal article" date="2023" name="IScience">
        <title>Expanded male sex-determining region conserved during the evolution of homothallism in the green alga Volvox.</title>
        <authorList>
            <person name="Yamamoto K."/>
            <person name="Matsuzaki R."/>
            <person name="Mahakham W."/>
            <person name="Heman W."/>
            <person name="Sekimoto H."/>
            <person name="Kawachi M."/>
            <person name="Minakuchi Y."/>
            <person name="Toyoda A."/>
            <person name="Nozaki H."/>
        </authorList>
    </citation>
    <scope>NUCLEOTIDE SEQUENCE [LARGE SCALE GENOMIC DNA]</scope>
    <source>
        <strain evidence="6 7">NIES-4468</strain>
    </source>
</reference>
<feature type="region of interest" description="Disordered" evidence="4">
    <location>
        <begin position="1220"/>
        <end position="1245"/>
    </location>
</feature>
<feature type="domain" description="Timeless N-terminal" evidence="5">
    <location>
        <begin position="87"/>
        <end position="298"/>
    </location>
</feature>
<feature type="region of interest" description="Disordered" evidence="4">
    <location>
        <begin position="718"/>
        <end position="811"/>
    </location>
</feature>
<feature type="non-terminal residue" evidence="6">
    <location>
        <position position="1602"/>
    </location>
</feature>
<organism evidence="6 7">
    <name type="scientific">Volvox africanus</name>
    <dbReference type="NCBI Taxonomy" id="51714"/>
    <lineage>
        <taxon>Eukaryota</taxon>
        <taxon>Viridiplantae</taxon>
        <taxon>Chlorophyta</taxon>
        <taxon>core chlorophytes</taxon>
        <taxon>Chlorophyceae</taxon>
        <taxon>CS clade</taxon>
        <taxon>Chlamydomonadales</taxon>
        <taxon>Volvocaceae</taxon>
        <taxon>Volvox</taxon>
    </lineage>
</organism>
<feature type="compositionally biased region" description="Acidic residues" evidence="4">
    <location>
        <begin position="751"/>
        <end position="761"/>
    </location>
</feature>
<evidence type="ECO:0000256" key="3">
    <source>
        <dbReference type="ARBA" id="ARBA00023306"/>
    </source>
</evidence>
<feature type="region of interest" description="Disordered" evidence="4">
    <location>
        <begin position="1006"/>
        <end position="1195"/>
    </location>
</feature>
<protein>
    <recommendedName>
        <fullName evidence="5">Timeless N-terminal domain-containing protein</fullName>
    </recommendedName>
</protein>
<feature type="region of interest" description="Disordered" evidence="4">
    <location>
        <begin position="924"/>
        <end position="959"/>
    </location>
</feature>
<proteinExistence type="predicted"/>
<dbReference type="Pfam" id="PF04821">
    <property type="entry name" value="TIMELESS"/>
    <property type="match status" value="1"/>
</dbReference>
<evidence type="ECO:0000256" key="2">
    <source>
        <dbReference type="ARBA" id="ARBA00023242"/>
    </source>
</evidence>
<feature type="compositionally biased region" description="Acidic residues" evidence="4">
    <location>
        <begin position="788"/>
        <end position="802"/>
    </location>
</feature>
<evidence type="ECO:0000256" key="4">
    <source>
        <dbReference type="SAM" id="MobiDB-lite"/>
    </source>
</evidence>
<keyword evidence="2" id="KW-0539">Nucleus</keyword>
<evidence type="ECO:0000256" key="1">
    <source>
        <dbReference type="ARBA" id="ARBA00004123"/>
    </source>
</evidence>
<dbReference type="PANTHER" id="PTHR22940:SF4">
    <property type="entry name" value="PROTEIN TIMELESS HOMOLOG"/>
    <property type="match status" value="1"/>
</dbReference>
<gene>
    <name evidence="6" type="ORF">VaNZ11_004068</name>
</gene>
<feature type="region of interest" description="Disordered" evidence="4">
    <location>
        <begin position="36"/>
        <end position="55"/>
    </location>
</feature>
<feature type="compositionally biased region" description="Acidic residues" evidence="4">
    <location>
        <begin position="36"/>
        <end position="48"/>
    </location>
</feature>
<feature type="region of interest" description="Disordered" evidence="4">
    <location>
        <begin position="290"/>
        <end position="377"/>
    </location>
</feature>
<comment type="caution">
    <text evidence="6">The sequence shown here is derived from an EMBL/GenBank/DDBJ whole genome shotgun (WGS) entry which is preliminary data.</text>
</comment>
<feature type="compositionally biased region" description="Low complexity" evidence="4">
    <location>
        <begin position="547"/>
        <end position="573"/>
    </location>
</feature>